<dbReference type="InterPro" id="IPR036513">
    <property type="entry name" value="STAS_dom_sf"/>
</dbReference>
<dbReference type="CDD" id="cd16936">
    <property type="entry name" value="HATPase_RsbW-like"/>
    <property type="match status" value="1"/>
</dbReference>
<name>A0A1H6JXB1_MYCRU</name>
<evidence type="ECO:0000259" key="1">
    <source>
        <dbReference type="PROSITE" id="PS50801"/>
    </source>
</evidence>
<dbReference type="Pfam" id="PF01740">
    <property type="entry name" value="STAS"/>
    <property type="match status" value="1"/>
</dbReference>
<gene>
    <name evidence="2" type="ORF">SAMN04489835_2488</name>
</gene>
<dbReference type="RefSeq" id="WP_083410486.1">
    <property type="nucleotide sequence ID" value="NZ_LT629971.1"/>
</dbReference>
<feature type="domain" description="STAS" evidence="1">
    <location>
        <begin position="8"/>
        <end position="118"/>
    </location>
</feature>
<dbReference type="AlphaFoldDB" id="A0A1H6JXB1"/>
<dbReference type="SUPFAM" id="SSF52091">
    <property type="entry name" value="SpoIIaa-like"/>
    <property type="match status" value="1"/>
</dbReference>
<protein>
    <recommendedName>
        <fullName evidence="1">STAS domain-containing protein</fullName>
    </recommendedName>
</protein>
<proteinExistence type="predicted"/>
<dbReference type="Gene3D" id="3.30.565.10">
    <property type="entry name" value="Histidine kinase-like ATPase, C-terminal domain"/>
    <property type="match status" value="1"/>
</dbReference>
<dbReference type="InterPro" id="IPR002645">
    <property type="entry name" value="STAS_dom"/>
</dbReference>
<dbReference type="InterPro" id="IPR036890">
    <property type="entry name" value="HATPase_C_sf"/>
</dbReference>
<dbReference type="PANTHER" id="PTHR35526:SF3">
    <property type="entry name" value="ANTI-SIGMA-F FACTOR RSBW"/>
    <property type="match status" value="1"/>
</dbReference>
<reference evidence="3" key="1">
    <citation type="submission" date="2016-10" db="EMBL/GenBank/DDBJ databases">
        <authorList>
            <person name="Varghese N."/>
            <person name="Submissions S."/>
        </authorList>
    </citation>
    <scope>NUCLEOTIDE SEQUENCE [LARGE SCALE GENOMIC DNA]</scope>
    <source>
        <strain evidence="3">DSM 45405</strain>
    </source>
</reference>
<dbReference type="EMBL" id="LT629971">
    <property type="protein sequence ID" value="SEH65276.1"/>
    <property type="molecule type" value="Genomic_DNA"/>
</dbReference>
<evidence type="ECO:0000313" key="3">
    <source>
        <dbReference type="Proteomes" id="UP000182915"/>
    </source>
</evidence>
<dbReference type="Gene3D" id="3.30.750.24">
    <property type="entry name" value="STAS domain"/>
    <property type="match status" value="1"/>
</dbReference>
<accession>A0A1H6JXB1</accession>
<keyword evidence="3" id="KW-1185">Reference proteome</keyword>
<evidence type="ECO:0000313" key="2">
    <source>
        <dbReference type="EMBL" id="SEH65276.1"/>
    </source>
</evidence>
<dbReference type="Proteomes" id="UP000182915">
    <property type="component" value="Chromosome I"/>
</dbReference>
<dbReference type="STRING" id="370526.SAMN04489835_2488"/>
<sequence>MASDESVLRVAAESVGDAVVLRPTGVLDSSTYRPLRDAIIKAALEEPHGVIVDVADLQVPAESALAVFTSARWHVDRWPEVPIVLVSESAHDRSALARNGVTRYVPVHPTLSGALAAVTGEPATSVRRRARAVLLAEAASLQRTRELIAQWLTAWSMPELIPTAKVVATTLVENVLRHTESCPTLRLEAKDATVTVAVTDADPRPAGVRESVAAYAQPSGLQIVAALCRAWGNTPNTSGKVVWAVLGPENTL</sequence>
<dbReference type="CDD" id="cd07043">
    <property type="entry name" value="STAS_anti-anti-sigma_factors"/>
    <property type="match status" value="1"/>
</dbReference>
<dbReference type="PANTHER" id="PTHR35526">
    <property type="entry name" value="ANTI-SIGMA-F FACTOR RSBW-RELATED"/>
    <property type="match status" value="1"/>
</dbReference>
<dbReference type="PROSITE" id="PS50801">
    <property type="entry name" value="STAS"/>
    <property type="match status" value="1"/>
</dbReference>
<organism evidence="2 3">
    <name type="scientific">Mycolicibacterium rutilum</name>
    <name type="common">Mycobacterium rutilum</name>
    <dbReference type="NCBI Taxonomy" id="370526"/>
    <lineage>
        <taxon>Bacteria</taxon>
        <taxon>Bacillati</taxon>
        <taxon>Actinomycetota</taxon>
        <taxon>Actinomycetes</taxon>
        <taxon>Mycobacteriales</taxon>
        <taxon>Mycobacteriaceae</taxon>
        <taxon>Mycolicibacterium</taxon>
    </lineage>
</organism>
<dbReference type="InterPro" id="IPR050267">
    <property type="entry name" value="Anti-sigma-factor_SerPK"/>
</dbReference>